<name>A0A9P1FJW9_9DINO</name>
<evidence type="ECO:0000259" key="2">
    <source>
        <dbReference type="Pfam" id="PF04069"/>
    </source>
</evidence>
<dbReference type="EMBL" id="CAMXCT030000329">
    <property type="protein sequence ID" value="CAL4764552.1"/>
    <property type="molecule type" value="Genomic_DNA"/>
</dbReference>
<evidence type="ECO:0000313" key="3">
    <source>
        <dbReference type="EMBL" id="CAI3977240.1"/>
    </source>
</evidence>
<dbReference type="AlphaFoldDB" id="A0A9P1FJW9"/>
<reference evidence="3" key="1">
    <citation type="submission" date="2022-10" db="EMBL/GenBank/DDBJ databases">
        <authorList>
            <person name="Chen Y."/>
            <person name="Dougan E. K."/>
            <person name="Chan C."/>
            <person name="Rhodes N."/>
            <person name="Thang M."/>
        </authorList>
    </citation>
    <scope>NUCLEOTIDE SEQUENCE</scope>
</reference>
<keyword evidence="5" id="KW-0808">Transferase</keyword>
<keyword evidence="5" id="KW-0675">Receptor</keyword>
<reference evidence="4" key="2">
    <citation type="submission" date="2024-04" db="EMBL/GenBank/DDBJ databases">
        <authorList>
            <person name="Chen Y."/>
            <person name="Shah S."/>
            <person name="Dougan E. K."/>
            <person name="Thang M."/>
            <person name="Chan C."/>
        </authorList>
    </citation>
    <scope>NUCLEOTIDE SEQUENCE [LARGE SCALE GENOMIC DNA]</scope>
</reference>
<feature type="chain" id="PRO_5043271961" evidence="1">
    <location>
        <begin position="28"/>
        <end position="447"/>
    </location>
</feature>
<sequence>MRAMLPSKGYLFLWLGHLGPFLTMSAGATCLSQAIPEELRKHVGTTEKYPLGIWANDWAAGHLTSDVVQIIIQEILGFHAVRTGPGPGTVDGFFALVGCETPTSFSDRGCGEGPTTTRNHIVVEGWTESYMPTWLKIQQDYPDTAPKNLGNMGYFGKTSMYLSSEVQKRAWEAEGLNLEFYRGYNVSWHNAAAYFDPPSSLNLTHLKPCTETRLVVSEAMEFYAELTGDSAGIERVDGQVRGKCWDGYFWYPPSCRNSPSQCLPFLTAGTGWNLEETMQKATAWNMQVAPVVAATWKAFTDFPSQRDMTFYWWVPDPTFLHLSPVEITFPAFDRAAHSRGDKRTAPSSISIDKYVSKDLAVLAPEVEEFLKAFRIEMQMVNKMLLDQIETKDNSSEVACRWVNANENLWKSWLPDVTQCYAGFGLYHEATNQYVADRKDPSGLMCKA</sequence>
<dbReference type="Gene3D" id="3.40.190.100">
    <property type="entry name" value="Glycine betaine-binding periplasmic protein, domain 2"/>
    <property type="match status" value="1"/>
</dbReference>
<dbReference type="Proteomes" id="UP001152797">
    <property type="component" value="Unassembled WGS sequence"/>
</dbReference>
<feature type="signal peptide" evidence="1">
    <location>
        <begin position="1"/>
        <end position="27"/>
    </location>
</feature>
<accession>A0A9P1FJW9</accession>
<gene>
    <name evidence="3" type="ORF">C1SCF055_LOCUS5394</name>
</gene>
<dbReference type="Gene3D" id="3.40.190.10">
    <property type="entry name" value="Periplasmic binding protein-like II"/>
    <property type="match status" value="1"/>
</dbReference>
<evidence type="ECO:0000313" key="5">
    <source>
        <dbReference type="EMBL" id="CAL4764552.1"/>
    </source>
</evidence>
<dbReference type="GO" id="GO:0022857">
    <property type="term" value="F:transmembrane transporter activity"/>
    <property type="evidence" value="ECO:0007669"/>
    <property type="project" value="InterPro"/>
</dbReference>
<keyword evidence="5" id="KW-0418">Kinase</keyword>
<feature type="domain" description="ABC-type glycine betaine transport system substrate-binding" evidence="2">
    <location>
        <begin position="302"/>
        <end position="403"/>
    </location>
</feature>
<dbReference type="EMBL" id="CAMXCT020000329">
    <property type="protein sequence ID" value="CAL1130615.1"/>
    <property type="molecule type" value="Genomic_DNA"/>
</dbReference>
<comment type="caution">
    <text evidence="3">The sequence shown here is derived from an EMBL/GenBank/DDBJ whole genome shotgun (WGS) entry which is preliminary data.</text>
</comment>
<evidence type="ECO:0000313" key="6">
    <source>
        <dbReference type="Proteomes" id="UP001152797"/>
    </source>
</evidence>
<protein>
    <submittedName>
        <fullName evidence="5">Tyrosine-protein kinase ephrin type A/B receptor-like domain-containing protein</fullName>
    </submittedName>
</protein>
<organism evidence="3">
    <name type="scientific">Cladocopium goreaui</name>
    <dbReference type="NCBI Taxonomy" id="2562237"/>
    <lineage>
        <taxon>Eukaryota</taxon>
        <taxon>Sar</taxon>
        <taxon>Alveolata</taxon>
        <taxon>Dinophyceae</taxon>
        <taxon>Suessiales</taxon>
        <taxon>Symbiodiniaceae</taxon>
        <taxon>Cladocopium</taxon>
    </lineage>
</organism>
<keyword evidence="1" id="KW-0732">Signal</keyword>
<keyword evidence="6" id="KW-1185">Reference proteome</keyword>
<feature type="non-terminal residue" evidence="3">
    <location>
        <position position="447"/>
    </location>
</feature>
<dbReference type="GO" id="GO:0043190">
    <property type="term" value="C:ATP-binding cassette (ABC) transporter complex"/>
    <property type="evidence" value="ECO:0007669"/>
    <property type="project" value="InterPro"/>
</dbReference>
<evidence type="ECO:0000313" key="4">
    <source>
        <dbReference type="EMBL" id="CAL1130615.1"/>
    </source>
</evidence>
<dbReference type="GO" id="GO:0016301">
    <property type="term" value="F:kinase activity"/>
    <property type="evidence" value="ECO:0007669"/>
    <property type="project" value="UniProtKB-KW"/>
</dbReference>
<dbReference type="SUPFAM" id="SSF53850">
    <property type="entry name" value="Periplasmic binding protein-like II"/>
    <property type="match status" value="1"/>
</dbReference>
<dbReference type="OrthoDB" id="441728at2759"/>
<dbReference type="EMBL" id="CAMXCT010000329">
    <property type="protein sequence ID" value="CAI3977240.1"/>
    <property type="molecule type" value="Genomic_DNA"/>
</dbReference>
<proteinExistence type="predicted"/>
<dbReference type="Pfam" id="PF04069">
    <property type="entry name" value="OpuAC"/>
    <property type="match status" value="1"/>
</dbReference>
<dbReference type="InterPro" id="IPR007210">
    <property type="entry name" value="ABC_Gly_betaine_transp_sub-bd"/>
</dbReference>
<evidence type="ECO:0000256" key="1">
    <source>
        <dbReference type="SAM" id="SignalP"/>
    </source>
</evidence>